<evidence type="ECO:0000256" key="8">
    <source>
        <dbReference type="PROSITE-ProRule" id="PRU00042"/>
    </source>
</evidence>
<protein>
    <submittedName>
        <fullName evidence="11">C2H2-type zinc finger transcription factor</fullName>
    </submittedName>
</protein>
<dbReference type="InterPro" id="IPR036236">
    <property type="entry name" value="Znf_C2H2_sf"/>
</dbReference>
<dbReference type="PROSITE" id="PS50157">
    <property type="entry name" value="ZINC_FINGER_C2H2_2"/>
    <property type="match status" value="2"/>
</dbReference>
<evidence type="ECO:0000256" key="6">
    <source>
        <dbReference type="ARBA" id="ARBA00022833"/>
    </source>
</evidence>
<keyword evidence="4" id="KW-0677">Repeat</keyword>
<dbReference type="STRING" id="747725.A0A162Z223"/>
<evidence type="ECO:0000256" key="9">
    <source>
        <dbReference type="SAM" id="MobiDB-lite"/>
    </source>
</evidence>
<dbReference type="SMART" id="SM00355">
    <property type="entry name" value="ZnF_C2H2"/>
    <property type="match status" value="2"/>
</dbReference>
<dbReference type="Pfam" id="PF00096">
    <property type="entry name" value="zf-C2H2"/>
    <property type="match status" value="1"/>
</dbReference>
<keyword evidence="5 8" id="KW-0863">Zinc-finger</keyword>
<comment type="caution">
    <text evidence="11">The sequence shown here is derived from an EMBL/GenBank/DDBJ whole genome shotgun (WGS) entry which is preliminary data.</text>
</comment>
<dbReference type="AlphaFoldDB" id="A0A162Z223"/>
<dbReference type="SUPFAM" id="SSF57667">
    <property type="entry name" value="beta-beta-alpha zinc fingers"/>
    <property type="match status" value="1"/>
</dbReference>
<keyword evidence="12" id="KW-1185">Reference proteome</keyword>
<dbReference type="GO" id="GO:0000122">
    <property type="term" value="P:negative regulation of transcription by RNA polymerase II"/>
    <property type="evidence" value="ECO:0007669"/>
    <property type="project" value="UniProtKB-ARBA"/>
</dbReference>
<evidence type="ECO:0000256" key="3">
    <source>
        <dbReference type="ARBA" id="ARBA00022723"/>
    </source>
</evidence>
<organism evidence="11 12">
    <name type="scientific">Mucor lusitanicus CBS 277.49</name>
    <dbReference type="NCBI Taxonomy" id="747725"/>
    <lineage>
        <taxon>Eukaryota</taxon>
        <taxon>Fungi</taxon>
        <taxon>Fungi incertae sedis</taxon>
        <taxon>Mucoromycota</taxon>
        <taxon>Mucoromycotina</taxon>
        <taxon>Mucoromycetes</taxon>
        <taxon>Mucorales</taxon>
        <taxon>Mucorineae</taxon>
        <taxon>Mucoraceae</taxon>
        <taxon>Mucor</taxon>
    </lineage>
</organism>
<keyword evidence="6" id="KW-0862">Zinc</keyword>
<feature type="region of interest" description="Disordered" evidence="9">
    <location>
        <begin position="202"/>
        <end position="272"/>
    </location>
</feature>
<feature type="domain" description="C2H2-type" evidence="10">
    <location>
        <begin position="97"/>
        <end position="126"/>
    </location>
</feature>
<proteinExistence type="predicted"/>
<evidence type="ECO:0000256" key="2">
    <source>
        <dbReference type="ARBA" id="ARBA00022491"/>
    </source>
</evidence>
<dbReference type="Gene3D" id="3.30.160.60">
    <property type="entry name" value="Classic Zinc Finger"/>
    <property type="match status" value="2"/>
</dbReference>
<evidence type="ECO:0000313" key="11">
    <source>
        <dbReference type="EMBL" id="OAD01917.1"/>
    </source>
</evidence>
<feature type="compositionally biased region" description="Low complexity" evidence="9">
    <location>
        <begin position="38"/>
        <end position="61"/>
    </location>
</feature>
<dbReference type="VEuPathDB" id="FungiDB:MUCCIDRAFT_163866"/>
<gene>
    <name evidence="11" type="ORF">MUCCIDRAFT_163866</name>
</gene>
<accession>A0A162Z223</accession>
<feature type="region of interest" description="Disordered" evidence="9">
    <location>
        <begin position="27"/>
        <end position="69"/>
    </location>
</feature>
<keyword evidence="2" id="KW-0678">Repressor</keyword>
<dbReference type="Proteomes" id="UP000077051">
    <property type="component" value="Unassembled WGS sequence"/>
</dbReference>
<dbReference type="GO" id="GO:0000785">
    <property type="term" value="C:chromatin"/>
    <property type="evidence" value="ECO:0007669"/>
    <property type="project" value="TreeGrafter"/>
</dbReference>
<dbReference type="GO" id="GO:0031519">
    <property type="term" value="C:PcG protein complex"/>
    <property type="evidence" value="ECO:0007669"/>
    <property type="project" value="TreeGrafter"/>
</dbReference>
<dbReference type="OrthoDB" id="6365676at2759"/>
<dbReference type="InterPro" id="IPR013087">
    <property type="entry name" value="Znf_C2H2_type"/>
</dbReference>
<evidence type="ECO:0000259" key="10">
    <source>
        <dbReference type="PROSITE" id="PS50157"/>
    </source>
</evidence>
<name>A0A162Z223_MUCCL</name>
<feature type="region of interest" description="Disordered" evidence="9">
    <location>
        <begin position="308"/>
        <end position="357"/>
    </location>
</feature>
<comment type="subcellular location">
    <subcellularLocation>
        <location evidence="1">Nucleus</location>
    </subcellularLocation>
</comment>
<sequence>MNEISKESAFLITNASGRHINLLNDSGPIAMSVPSPPSSDNSDENTSTVDAVSTPTPVESSSSKRKYHCTEPGCAKSFTTSGHLARHNRIHTGEKNFPCLFPGCLSRFSRQDNMMQHYRTHMSPKSKRTQKKVITEDLHPRPRLHAHQRIRSDPYRVERPLTIDQHLNNYRRSLLSHPSTVERSSLSSVKYNMPTPLGAVAASHMQKQQLQQNEGASAESAAPTSRRNSNGTWSIEPVGHESSLSYTRREMEEPNCPSSPPSPSAAAPLSLAAEPSTEHMFYQHRPLTYSRPAKKRKIFPFTLLHPTGSSETIQQKEPGITTPSLASTSPTSSMSTSLSSATGNSSANADSDGKGSSQAGLLQLAHINPDNPDQTQKANLTKNNQLSNIPGIKLIGWYNACLLDMEKRNILWLCWLLK</sequence>
<feature type="compositionally biased region" description="Low complexity" evidence="9">
    <location>
        <begin position="321"/>
        <end position="350"/>
    </location>
</feature>
<keyword evidence="3" id="KW-0479">Metal-binding</keyword>
<feature type="compositionally biased region" description="Polar residues" evidence="9">
    <location>
        <begin position="222"/>
        <end position="233"/>
    </location>
</feature>
<evidence type="ECO:0000256" key="1">
    <source>
        <dbReference type="ARBA" id="ARBA00004123"/>
    </source>
</evidence>
<dbReference type="GO" id="GO:0005667">
    <property type="term" value="C:transcription regulator complex"/>
    <property type="evidence" value="ECO:0007669"/>
    <property type="project" value="TreeGrafter"/>
</dbReference>
<dbReference type="GO" id="GO:0060258">
    <property type="term" value="P:negative regulation of filamentous growth"/>
    <property type="evidence" value="ECO:0007669"/>
    <property type="project" value="UniProtKB-ARBA"/>
</dbReference>
<reference evidence="11 12" key="1">
    <citation type="submission" date="2015-06" db="EMBL/GenBank/DDBJ databases">
        <title>Expansion of signal transduction pathways in fungi by whole-genome duplication.</title>
        <authorList>
            <consortium name="DOE Joint Genome Institute"/>
            <person name="Corrochano L.M."/>
            <person name="Kuo A."/>
            <person name="Marcet-Houben M."/>
            <person name="Polaino S."/>
            <person name="Salamov A."/>
            <person name="Villalobos J.M."/>
            <person name="Alvarez M.I."/>
            <person name="Avalos J."/>
            <person name="Benito E.P."/>
            <person name="Benoit I."/>
            <person name="Burger G."/>
            <person name="Camino L.P."/>
            <person name="Canovas D."/>
            <person name="Cerda-Olmedo E."/>
            <person name="Cheng J.-F."/>
            <person name="Dominguez A."/>
            <person name="Elias M."/>
            <person name="Eslava A.P."/>
            <person name="Glaser F."/>
            <person name="Grimwood J."/>
            <person name="Gutierrez G."/>
            <person name="Heitman J."/>
            <person name="Henrissat B."/>
            <person name="Iturriaga E.A."/>
            <person name="Lang B.F."/>
            <person name="Lavin J.L."/>
            <person name="Lee S."/>
            <person name="Li W."/>
            <person name="Lindquist E."/>
            <person name="Lopez-Garcia S."/>
            <person name="Luque E.M."/>
            <person name="Marcos A.T."/>
            <person name="Martin J."/>
            <person name="Mccluskey K."/>
            <person name="Medina H.R."/>
            <person name="Miralles-Duran A."/>
            <person name="Miyazaki A."/>
            <person name="Munoz-Torres E."/>
            <person name="Oguiza J.A."/>
            <person name="Ohm R."/>
            <person name="Olmedo M."/>
            <person name="Orejas M."/>
            <person name="Ortiz-Castellanos L."/>
            <person name="Pisabarro A.G."/>
            <person name="Rodriguez-Romero J."/>
            <person name="Ruiz-Herrera J."/>
            <person name="Ruiz-Vazquez R."/>
            <person name="Sanz C."/>
            <person name="Schackwitz W."/>
            <person name="Schmutz J."/>
            <person name="Shahriari M."/>
            <person name="Shelest E."/>
            <person name="Silva-Franco F."/>
            <person name="Soanes D."/>
            <person name="Syed K."/>
            <person name="Tagua V.G."/>
            <person name="Talbot N.J."/>
            <person name="Thon M."/>
            <person name="De Vries R.P."/>
            <person name="Wiebenga A."/>
            <person name="Yadav J.S."/>
            <person name="Braun E.L."/>
            <person name="Baker S."/>
            <person name="Garre V."/>
            <person name="Horwitz B."/>
            <person name="Torres-Martinez S."/>
            <person name="Idnurm A."/>
            <person name="Herrera-Estrella A."/>
            <person name="Gabaldon T."/>
            <person name="Grigoriev I.V."/>
        </authorList>
    </citation>
    <scope>NUCLEOTIDE SEQUENCE [LARGE SCALE GENOMIC DNA]</scope>
    <source>
        <strain evidence="11 12">CBS 277.49</strain>
    </source>
</reference>
<dbReference type="PANTHER" id="PTHR14003">
    <property type="entry name" value="TRANSCRIPTIONAL REPRESSOR PROTEIN YY"/>
    <property type="match status" value="1"/>
</dbReference>
<dbReference type="FunFam" id="3.30.160.60:FF:001382">
    <property type="entry name" value="Transcriptional repressor"/>
    <property type="match status" value="1"/>
</dbReference>
<evidence type="ECO:0000256" key="5">
    <source>
        <dbReference type="ARBA" id="ARBA00022771"/>
    </source>
</evidence>
<keyword evidence="7" id="KW-0539">Nucleus</keyword>
<dbReference type="PROSITE" id="PS00028">
    <property type="entry name" value="ZINC_FINGER_C2H2_1"/>
    <property type="match status" value="2"/>
</dbReference>
<dbReference type="GO" id="GO:0008270">
    <property type="term" value="F:zinc ion binding"/>
    <property type="evidence" value="ECO:0007669"/>
    <property type="project" value="UniProtKB-KW"/>
</dbReference>
<dbReference type="EMBL" id="AMYB01000005">
    <property type="protein sequence ID" value="OAD01917.1"/>
    <property type="molecule type" value="Genomic_DNA"/>
</dbReference>
<evidence type="ECO:0000313" key="12">
    <source>
        <dbReference type="Proteomes" id="UP000077051"/>
    </source>
</evidence>
<feature type="compositionally biased region" description="Polar residues" evidence="9">
    <location>
        <begin position="205"/>
        <end position="215"/>
    </location>
</feature>
<feature type="domain" description="C2H2-type" evidence="10">
    <location>
        <begin position="67"/>
        <end position="96"/>
    </location>
</feature>
<dbReference type="GO" id="GO:0000978">
    <property type="term" value="F:RNA polymerase II cis-regulatory region sequence-specific DNA binding"/>
    <property type="evidence" value="ECO:0007669"/>
    <property type="project" value="TreeGrafter"/>
</dbReference>
<evidence type="ECO:0000256" key="7">
    <source>
        <dbReference type="ARBA" id="ARBA00023242"/>
    </source>
</evidence>
<evidence type="ECO:0000256" key="4">
    <source>
        <dbReference type="ARBA" id="ARBA00022737"/>
    </source>
</evidence>
<dbReference type="GO" id="GO:0000981">
    <property type="term" value="F:DNA-binding transcription factor activity, RNA polymerase II-specific"/>
    <property type="evidence" value="ECO:0007669"/>
    <property type="project" value="TreeGrafter"/>
</dbReference>
<dbReference type="PANTHER" id="PTHR14003:SF19">
    <property type="entry name" value="YY2 TRANSCRIPTION FACTOR"/>
    <property type="match status" value="1"/>
</dbReference>